<dbReference type="PANTHER" id="PTHR35586">
    <property type="entry name" value="SLL1691 PROTEIN"/>
    <property type="match status" value="1"/>
</dbReference>
<sequence length="95" mass="10530">MSIASEQWMAEGIQIGRVQGKAEGRAEGKAEGKAEGRAEGKAEILLRQLRRRFGNLPETTLHCVLRAPDDDLDLWADRILDTASLKAVFAPRRTD</sequence>
<name>A0ABX7B437_9PROT</name>
<feature type="region of interest" description="Disordered" evidence="1">
    <location>
        <begin position="19"/>
        <end position="38"/>
    </location>
</feature>
<keyword evidence="4" id="KW-1185">Reference proteome</keyword>
<dbReference type="Proteomes" id="UP000595197">
    <property type="component" value="Chromosome"/>
</dbReference>
<dbReference type="Pfam" id="PF14261">
    <property type="entry name" value="DUF4351"/>
    <property type="match status" value="1"/>
</dbReference>
<gene>
    <name evidence="3" type="ORF">IGS68_17685</name>
</gene>
<feature type="domain" description="DUF4351" evidence="2">
    <location>
        <begin position="35"/>
        <end position="85"/>
    </location>
</feature>
<dbReference type="EMBL" id="CP067420">
    <property type="protein sequence ID" value="QQP87900.1"/>
    <property type="molecule type" value="Genomic_DNA"/>
</dbReference>
<feature type="compositionally biased region" description="Basic and acidic residues" evidence="1">
    <location>
        <begin position="20"/>
        <end position="38"/>
    </location>
</feature>
<evidence type="ECO:0000259" key="2">
    <source>
        <dbReference type="Pfam" id="PF14261"/>
    </source>
</evidence>
<reference evidence="3" key="1">
    <citation type="submission" date="2021-02" db="EMBL/GenBank/DDBJ databases">
        <title>Skermanella TT6 skin isolate.</title>
        <authorList>
            <person name="Lee K."/>
            <person name="Ganzorig M."/>
        </authorList>
    </citation>
    <scope>NUCLEOTIDE SEQUENCE</scope>
    <source>
        <strain evidence="3">TT6</strain>
    </source>
</reference>
<dbReference type="InterPro" id="IPR025587">
    <property type="entry name" value="DUF4351"/>
</dbReference>
<accession>A0ABX7B437</accession>
<proteinExistence type="predicted"/>
<dbReference type="RefSeq" id="WP_201072037.1">
    <property type="nucleotide sequence ID" value="NZ_CP067420.1"/>
</dbReference>
<dbReference type="PANTHER" id="PTHR35586:SF1">
    <property type="entry name" value="SLL1691 PROTEIN"/>
    <property type="match status" value="1"/>
</dbReference>
<organism evidence="3 4">
    <name type="scientific">Skermanella cutis</name>
    <dbReference type="NCBI Taxonomy" id="2775420"/>
    <lineage>
        <taxon>Bacteria</taxon>
        <taxon>Pseudomonadati</taxon>
        <taxon>Pseudomonadota</taxon>
        <taxon>Alphaproteobacteria</taxon>
        <taxon>Rhodospirillales</taxon>
        <taxon>Azospirillaceae</taxon>
        <taxon>Skermanella</taxon>
    </lineage>
</organism>
<evidence type="ECO:0000256" key="1">
    <source>
        <dbReference type="SAM" id="MobiDB-lite"/>
    </source>
</evidence>
<evidence type="ECO:0000313" key="3">
    <source>
        <dbReference type="EMBL" id="QQP87900.1"/>
    </source>
</evidence>
<evidence type="ECO:0000313" key="4">
    <source>
        <dbReference type="Proteomes" id="UP000595197"/>
    </source>
</evidence>
<protein>
    <submittedName>
        <fullName evidence="3">DUF4351 domain-containing protein</fullName>
    </submittedName>
</protein>